<evidence type="ECO:0000313" key="2">
    <source>
        <dbReference type="WBParaSite" id="nRc.2.0.1.t20280-RA"/>
    </source>
</evidence>
<dbReference type="AlphaFoldDB" id="A0A915J1K5"/>
<evidence type="ECO:0000313" key="1">
    <source>
        <dbReference type="Proteomes" id="UP000887565"/>
    </source>
</evidence>
<accession>A0A915J1K5</accession>
<proteinExistence type="predicted"/>
<dbReference type="WBParaSite" id="nRc.2.0.1.t20280-RA">
    <property type="protein sequence ID" value="nRc.2.0.1.t20280-RA"/>
    <property type="gene ID" value="nRc.2.0.1.g20280"/>
</dbReference>
<protein>
    <submittedName>
        <fullName evidence="2">Uncharacterized protein</fullName>
    </submittedName>
</protein>
<sequence>MIIGCGGGNNNVRIDGDWRKLSELTGGNFGDGVRQRSRSDPLGDRIITAGILKHLTFAVDVTLLLHRGKNRRRGGAAETSQPKLSKSAEQCRLCCCRFGSGDSSAPKILRGVRRLIIEEGDESPTFAKSPAITVAVVAATKEFCRCFFTINWAIKLSS</sequence>
<dbReference type="Proteomes" id="UP000887565">
    <property type="component" value="Unplaced"/>
</dbReference>
<name>A0A915J1K5_ROMCU</name>
<reference evidence="2" key="1">
    <citation type="submission" date="2022-11" db="UniProtKB">
        <authorList>
            <consortium name="WormBaseParasite"/>
        </authorList>
    </citation>
    <scope>IDENTIFICATION</scope>
</reference>
<organism evidence="1 2">
    <name type="scientific">Romanomermis culicivorax</name>
    <name type="common">Nematode worm</name>
    <dbReference type="NCBI Taxonomy" id="13658"/>
    <lineage>
        <taxon>Eukaryota</taxon>
        <taxon>Metazoa</taxon>
        <taxon>Ecdysozoa</taxon>
        <taxon>Nematoda</taxon>
        <taxon>Enoplea</taxon>
        <taxon>Dorylaimia</taxon>
        <taxon>Mermithida</taxon>
        <taxon>Mermithoidea</taxon>
        <taxon>Mermithidae</taxon>
        <taxon>Romanomermis</taxon>
    </lineage>
</organism>
<keyword evidence="1" id="KW-1185">Reference proteome</keyword>